<sequence>MSQQTATARRARATAHKPAPASRFIDLSTPVDAAAWEPEPVLHEIMTPAQGAVHMAEEMKHHFGVDFDPAVLPDGELLSVDTLKLTTHTGTHIDAPSHYGSKASYGTPRHIDEMPLDWFHRPAVCLDLRSATGPTVDADFLAAELARIGYQLQPLDIVLLHTGASAWAGTPRYFTEFIGLDASATNFLLDKGVRVIGTDAFSLDAPFGAMLARFKETGDKGVLWPAHFTGRDREFCQIERLANLDALPQPYGFTVSCLPIKIKGAGAGWTRAVAIL</sequence>
<organism evidence="2 3">
    <name type="scientific">Catellatospora bangladeshensis</name>
    <dbReference type="NCBI Taxonomy" id="310355"/>
    <lineage>
        <taxon>Bacteria</taxon>
        <taxon>Bacillati</taxon>
        <taxon>Actinomycetota</taxon>
        <taxon>Actinomycetes</taxon>
        <taxon>Micromonosporales</taxon>
        <taxon>Micromonosporaceae</taxon>
        <taxon>Catellatospora</taxon>
    </lineage>
</organism>
<protein>
    <submittedName>
        <fullName evidence="2">Cyclase</fullName>
    </submittedName>
</protein>
<dbReference type="GO" id="GO:0019441">
    <property type="term" value="P:L-tryptophan catabolic process to kynurenine"/>
    <property type="evidence" value="ECO:0007669"/>
    <property type="project" value="InterPro"/>
</dbReference>
<dbReference type="InterPro" id="IPR037175">
    <property type="entry name" value="KFase_sf"/>
</dbReference>
<keyword evidence="3" id="KW-1185">Reference proteome</keyword>
<proteinExistence type="predicted"/>
<evidence type="ECO:0000313" key="3">
    <source>
        <dbReference type="Proteomes" id="UP000601223"/>
    </source>
</evidence>
<dbReference type="InterPro" id="IPR007325">
    <property type="entry name" value="KFase/CYL"/>
</dbReference>
<dbReference type="GO" id="GO:0004061">
    <property type="term" value="F:arylformamidase activity"/>
    <property type="evidence" value="ECO:0007669"/>
    <property type="project" value="InterPro"/>
</dbReference>
<comment type="caution">
    <text evidence="2">The sequence shown here is derived from an EMBL/GenBank/DDBJ whole genome shotgun (WGS) entry which is preliminary data.</text>
</comment>
<dbReference type="AlphaFoldDB" id="A0A8J3JL18"/>
<dbReference type="PANTHER" id="PTHR31118:SF12">
    <property type="entry name" value="CYCLASE-LIKE PROTEIN 2"/>
    <property type="match status" value="1"/>
</dbReference>
<dbReference type="EMBL" id="BONF01000004">
    <property type="protein sequence ID" value="GIF79089.1"/>
    <property type="molecule type" value="Genomic_DNA"/>
</dbReference>
<dbReference type="Proteomes" id="UP000601223">
    <property type="component" value="Unassembled WGS sequence"/>
</dbReference>
<dbReference type="Pfam" id="PF04199">
    <property type="entry name" value="Cyclase"/>
    <property type="match status" value="1"/>
</dbReference>
<dbReference type="Gene3D" id="3.50.30.50">
    <property type="entry name" value="Putative cyclase"/>
    <property type="match status" value="1"/>
</dbReference>
<evidence type="ECO:0000256" key="1">
    <source>
        <dbReference type="SAM" id="MobiDB-lite"/>
    </source>
</evidence>
<dbReference type="RefSeq" id="WP_203741103.1">
    <property type="nucleotide sequence ID" value="NZ_BONF01000004.1"/>
</dbReference>
<reference evidence="2 3" key="1">
    <citation type="submission" date="2021-01" db="EMBL/GenBank/DDBJ databases">
        <title>Whole genome shotgun sequence of Catellatospora bangladeshensis NBRC 107357.</title>
        <authorList>
            <person name="Komaki H."/>
            <person name="Tamura T."/>
        </authorList>
    </citation>
    <scope>NUCLEOTIDE SEQUENCE [LARGE SCALE GENOMIC DNA]</scope>
    <source>
        <strain evidence="2 3">NBRC 107357</strain>
    </source>
</reference>
<accession>A0A8J3JL18</accession>
<evidence type="ECO:0000313" key="2">
    <source>
        <dbReference type="EMBL" id="GIF79089.1"/>
    </source>
</evidence>
<dbReference type="SUPFAM" id="SSF102198">
    <property type="entry name" value="Putative cyclase"/>
    <property type="match status" value="1"/>
</dbReference>
<feature type="region of interest" description="Disordered" evidence="1">
    <location>
        <begin position="1"/>
        <end position="20"/>
    </location>
</feature>
<dbReference type="PANTHER" id="PTHR31118">
    <property type="entry name" value="CYCLASE-LIKE PROTEIN 2"/>
    <property type="match status" value="1"/>
</dbReference>
<name>A0A8J3JL18_9ACTN</name>
<gene>
    <name evidence="2" type="ORF">Cba03nite_04380</name>
</gene>